<accession>G7MSL1</accession>
<reference evidence="2" key="1">
    <citation type="journal article" date="2011" name="Nat. Biotechnol.">
        <title>Genome sequencing and comparison of two nonhuman primate animal models, the cynomolgus and Chinese rhesus macaques.</title>
        <authorList>
            <person name="Yan G."/>
            <person name="Zhang G."/>
            <person name="Fang X."/>
            <person name="Zhang Y."/>
            <person name="Li C."/>
            <person name="Ling F."/>
            <person name="Cooper D.N."/>
            <person name="Li Q."/>
            <person name="Li Y."/>
            <person name="van Gool A.J."/>
            <person name="Du H."/>
            <person name="Chen J."/>
            <person name="Chen R."/>
            <person name="Zhang P."/>
            <person name="Huang Z."/>
            <person name="Thompson J.R."/>
            <person name="Meng Y."/>
            <person name="Bai Y."/>
            <person name="Wang J."/>
            <person name="Zhuo M."/>
            <person name="Wang T."/>
            <person name="Huang Y."/>
            <person name="Wei L."/>
            <person name="Li J."/>
            <person name="Wang Z."/>
            <person name="Hu H."/>
            <person name="Yang P."/>
            <person name="Le L."/>
            <person name="Stenson P.D."/>
            <person name="Li B."/>
            <person name="Liu X."/>
            <person name="Ball E.V."/>
            <person name="An N."/>
            <person name="Huang Q."/>
            <person name="Zhang Y."/>
            <person name="Fan W."/>
            <person name="Zhang X."/>
            <person name="Li Y."/>
            <person name="Wang W."/>
            <person name="Katze M.G."/>
            <person name="Su B."/>
            <person name="Nielsen R."/>
            <person name="Yang H."/>
            <person name="Wang J."/>
            <person name="Wang X."/>
            <person name="Wang J."/>
        </authorList>
    </citation>
    <scope>NUCLEOTIDE SEQUENCE [LARGE SCALE GENOMIC DNA]</scope>
    <source>
        <strain evidence="2">CR-5</strain>
    </source>
</reference>
<organism evidence="2">
    <name type="scientific">Macaca mulatta</name>
    <name type="common">Rhesus macaque</name>
    <dbReference type="NCBI Taxonomy" id="9544"/>
    <lineage>
        <taxon>Eukaryota</taxon>
        <taxon>Metazoa</taxon>
        <taxon>Chordata</taxon>
        <taxon>Craniata</taxon>
        <taxon>Vertebrata</taxon>
        <taxon>Euteleostomi</taxon>
        <taxon>Mammalia</taxon>
        <taxon>Eutheria</taxon>
        <taxon>Euarchontoglires</taxon>
        <taxon>Primates</taxon>
        <taxon>Haplorrhini</taxon>
        <taxon>Catarrhini</taxon>
        <taxon>Cercopithecidae</taxon>
        <taxon>Cercopithecinae</taxon>
        <taxon>Macaca</taxon>
    </lineage>
</organism>
<sequence>NRFYHEEPNIPIQRNTEEPKTRLLRVGNTEKLGDTEKAEAERSPPNRKHPDKQKATDDYRYEKVKKTNRQY</sequence>
<dbReference type="EMBL" id="CM001257">
    <property type="protein sequence ID" value="EHH25757.1"/>
    <property type="molecule type" value="Genomic_DNA"/>
</dbReference>
<feature type="non-terminal residue" evidence="2">
    <location>
        <position position="1"/>
    </location>
</feature>
<dbReference type="Proteomes" id="UP000013456">
    <property type="component" value="Chromosome 5"/>
</dbReference>
<gene>
    <name evidence="2" type="ORF">EGK_15584</name>
</gene>
<feature type="region of interest" description="Disordered" evidence="1">
    <location>
        <begin position="1"/>
        <end position="71"/>
    </location>
</feature>
<feature type="compositionally biased region" description="Basic and acidic residues" evidence="1">
    <location>
        <begin position="52"/>
        <end position="65"/>
    </location>
</feature>
<name>G7MSL1_MACMU</name>
<evidence type="ECO:0000256" key="1">
    <source>
        <dbReference type="SAM" id="MobiDB-lite"/>
    </source>
</evidence>
<feature type="compositionally biased region" description="Basic and acidic residues" evidence="1">
    <location>
        <begin position="31"/>
        <end position="44"/>
    </location>
</feature>
<evidence type="ECO:0000313" key="2">
    <source>
        <dbReference type="EMBL" id="EHH25757.1"/>
    </source>
</evidence>
<protein>
    <submittedName>
        <fullName evidence="2">Uncharacterized protein</fullName>
    </submittedName>
</protein>
<proteinExistence type="predicted"/>
<feature type="non-terminal residue" evidence="2">
    <location>
        <position position="71"/>
    </location>
</feature>
<dbReference type="AlphaFoldDB" id="G7MSL1"/>